<sequence length="107" mass="12475">MKKYKSKDEFKKRFAEEQSIGDVLKKFKQMKKLSSGFEEIRLKETWEAVMGPAIFQYTQSIQLRRGKLIVKLTSSTLREELSYGKSKIKNNLNEALDQSLIKEVVLV</sequence>
<organism evidence="1 2">
    <name type="scientific">Psychroflexus maritimus</name>
    <dbReference type="NCBI Taxonomy" id="2714865"/>
    <lineage>
        <taxon>Bacteria</taxon>
        <taxon>Pseudomonadati</taxon>
        <taxon>Bacteroidota</taxon>
        <taxon>Flavobacteriia</taxon>
        <taxon>Flavobacteriales</taxon>
        <taxon>Flavobacteriaceae</taxon>
        <taxon>Psychroflexus</taxon>
    </lineage>
</organism>
<dbReference type="InterPro" id="IPR007922">
    <property type="entry name" value="DciA-like"/>
</dbReference>
<dbReference type="PANTHER" id="PTHR36456">
    <property type="entry name" value="UPF0232 PROTEIN SCO3875"/>
    <property type="match status" value="1"/>
</dbReference>
<comment type="caution">
    <text evidence="1">The sequence shown here is derived from an EMBL/GenBank/DDBJ whole genome shotgun (WGS) entry which is preliminary data.</text>
</comment>
<gene>
    <name evidence="1" type="ORF">G7034_04820</name>
</gene>
<dbReference type="RefSeq" id="WP_166399834.1">
    <property type="nucleotide sequence ID" value="NZ_JAANAS010000039.1"/>
</dbReference>
<proteinExistence type="predicted"/>
<dbReference type="EMBL" id="JAANAS010000039">
    <property type="protein sequence ID" value="NGZ89571.1"/>
    <property type="molecule type" value="Genomic_DNA"/>
</dbReference>
<name>A0A967E6A9_9FLAO</name>
<dbReference type="AlphaFoldDB" id="A0A967E6A9"/>
<dbReference type="Proteomes" id="UP000643701">
    <property type="component" value="Unassembled WGS sequence"/>
</dbReference>
<evidence type="ECO:0000313" key="2">
    <source>
        <dbReference type="Proteomes" id="UP000643701"/>
    </source>
</evidence>
<evidence type="ECO:0000313" key="1">
    <source>
        <dbReference type="EMBL" id="NGZ89571.1"/>
    </source>
</evidence>
<dbReference type="Pfam" id="PF05258">
    <property type="entry name" value="DciA"/>
    <property type="match status" value="1"/>
</dbReference>
<keyword evidence="2" id="KW-1185">Reference proteome</keyword>
<reference evidence="1" key="1">
    <citation type="submission" date="2020-03" db="EMBL/GenBank/DDBJ databases">
        <title>Psychroflexus Maritimus sp. nov., isolate from marine sediment.</title>
        <authorList>
            <person name="Zhong Y.-L."/>
        </authorList>
    </citation>
    <scope>NUCLEOTIDE SEQUENCE</scope>
    <source>
        <strain evidence="1">C1</strain>
    </source>
</reference>
<accession>A0A967E6A9</accession>
<protein>
    <submittedName>
        <fullName evidence="1">DUF721 domain-containing protein</fullName>
    </submittedName>
</protein>
<dbReference type="PANTHER" id="PTHR36456:SF1">
    <property type="entry name" value="UPF0232 PROTEIN SCO3875"/>
    <property type="match status" value="1"/>
</dbReference>